<dbReference type="AlphaFoldDB" id="A0A564ZGY0"/>
<dbReference type="Proteomes" id="UP000334340">
    <property type="component" value="Unassembled WGS sequence"/>
</dbReference>
<proteinExistence type="predicted"/>
<dbReference type="GO" id="GO:0005886">
    <property type="term" value="C:plasma membrane"/>
    <property type="evidence" value="ECO:0007669"/>
    <property type="project" value="UniProtKB-SubCell"/>
</dbReference>
<feature type="transmembrane region" description="Helical" evidence="7">
    <location>
        <begin position="269"/>
        <end position="290"/>
    </location>
</feature>
<organism evidence="9 10">
    <name type="scientific">Candidatus Methylomirabilis lanthanidiphila</name>
    <dbReference type="NCBI Taxonomy" id="2211376"/>
    <lineage>
        <taxon>Bacteria</taxon>
        <taxon>Candidatus Methylomirabilota</taxon>
        <taxon>Candidatus Methylomirabilia</taxon>
        <taxon>Candidatus Methylomirabilales</taxon>
        <taxon>Candidatus Methylomirabilaceae</taxon>
        <taxon>Candidatus Methylomirabilis</taxon>
    </lineage>
</organism>
<feature type="transmembrane region" description="Helical" evidence="7">
    <location>
        <begin position="55"/>
        <end position="76"/>
    </location>
</feature>
<dbReference type="InterPro" id="IPR008457">
    <property type="entry name" value="Cu-R_CopD_dom"/>
</dbReference>
<keyword evidence="10" id="KW-1185">Reference proteome</keyword>
<feature type="transmembrane region" description="Helical" evidence="7">
    <location>
        <begin position="235"/>
        <end position="257"/>
    </location>
</feature>
<evidence type="ECO:0000256" key="2">
    <source>
        <dbReference type="ARBA" id="ARBA00022475"/>
    </source>
</evidence>
<keyword evidence="4 7" id="KW-1133">Transmembrane helix</keyword>
<name>A0A564ZGY0_9BACT</name>
<evidence type="ECO:0000256" key="3">
    <source>
        <dbReference type="ARBA" id="ARBA00022692"/>
    </source>
</evidence>
<evidence type="ECO:0000256" key="7">
    <source>
        <dbReference type="SAM" id="Phobius"/>
    </source>
</evidence>
<dbReference type="InterPro" id="IPR032694">
    <property type="entry name" value="CopC/D"/>
</dbReference>
<gene>
    <name evidence="9" type="ORF">MELA_00974</name>
</gene>
<feature type="transmembrane region" description="Helical" evidence="7">
    <location>
        <begin position="12"/>
        <end position="35"/>
    </location>
</feature>
<evidence type="ECO:0000256" key="5">
    <source>
        <dbReference type="ARBA" id="ARBA00023136"/>
    </source>
</evidence>
<accession>A0A564ZGY0</accession>
<evidence type="ECO:0000256" key="6">
    <source>
        <dbReference type="SAM" id="MobiDB-lite"/>
    </source>
</evidence>
<dbReference type="EMBL" id="CABIKM010000015">
    <property type="protein sequence ID" value="VUZ84601.1"/>
    <property type="molecule type" value="Genomic_DNA"/>
</dbReference>
<feature type="transmembrane region" description="Helical" evidence="7">
    <location>
        <begin position="159"/>
        <end position="181"/>
    </location>
</feature>
<evidence type="ECO:0000256" key="1">
    <source>
        <dbReference type="ARBA" id="ARBA00004651"/>
    </source>
</evidence>
<dbReference type="Pfam" id="PF05425">
    <property type="entry name" value="CopD"/>
    <property type="match status" value="1"/>
</dbReference>
<keyword evidence="5 7" id="KW-0472">Membrane</keyword>
<protein>
    <submittedName>
        <fullName evidence="9">Membrane protein</fullName>
    </submittedName>
</protein>
<feature type="transmembrane region" description="Helical" evidence="7">
    <location>
        <begin position="193"/>
        <end position="214"/>
    </location>
</feature>
<dbReference type="GO" id="GO:0006825">
    <property type="term" value="P:copper ion transport"/>
    <property type="evidence" value="ECO:0007669"/>
    <property type="project" value="InterPro"/>
</dbReference>
<dbReference type="PANTHER" id="PTHR34820:SF4">
    <property type="entry name" value="INNER MEMBRANE PROTEIN YEBZ"/>
    <property type="match status" value="1"/>
</dbReference>
<evidence type="ECO:0000259" key="8">
    <source>
        <dbReference type="Pfam" id="PF05425"/>
    </source>
</evidence>
<evidence type="ECO:0000256" key="4">
    <source>
        <dbReference type="ARBA" id="ARBA00022989"/>
    </source>
</evidence>
<feature type="domain" description="Copper resistance protein D" evidence="8">
    <location>
        <begin position="232"/>
        <end position="358"/>
    </location>
</feature>
<feature type="region of interest" description="Disordered" evidence="6">
    <location>
        <begin position="375"/>
        <end position="398"/>
    </location>
</feature>
<evidence type="ECO:0000313" key="10">
    <source>
        <dbReference type="Proteomes" id="UP000334340"/>
    </source>
</evidence>
<feature type="transmembrane region" description="Helical" evidence="7">
    <location>
        <begin position="343"/>
        <end position="362"/>
    </location>
</feature>
<reference evidence="9 10" key="1">
    <citation type="submission" date="2019-07" db="EMBL/GenBank/DDBJ databases">
        <authorList>
            <person name="Cremers G."/>
        </authorList>
    </citation>
    <scope>NUCLEOTIDE SEQUENCE [LARGE SCALE GENOMIC DNA]</scope>
</reference>
<comment type="subcellular location">
    <subcellularLocation>
        <location evidence="1">Cell membrane</location>
        <topology evidence="1">Multi-pass membrane protein</topology>
    </subcellularLocation>
</comment>
<keyword evidence="3 7" id="KW-0812">Transmembrane</keyword>
<keyword evidence="2" id="KW-1003">Cell membrane</keyword>
<feature type="transmembrane region" description="Helical" evidence="7">
    <location>
        <begin position="97"/>
        <end position="117"/>
    </location>
</feature>
<feature type="transmembrane region" description="Helical" evidence="7">
    <location>
        <begin position="129"/>
        <end position="147"/>
    </location>
</feature>
<sequence>MIDLQLLLPIIVRYLGFVSLTMLVGGFGFVCLILPPGLLSREGYQILDRHLGRVQAGSILIVLLTSIVDLVLRTLAMSGGGLGTLGAALPMVLRHTHFGTVLIIRTLLLALLAAAWWLRLQGASAPSRFAWIAAIPRVGLPGITWWLRLLGTTASPQFAWISFVGACFVALTTTLSGHATGWGDVTIPVLVDWVHLIAISIWIGGLFTFGFVLKRSLAAPGMEEMVRTLSSIARLFSRIAAGCVVVFLVTGLYSSWVQVGSLSSLVASPYGWTLLVKLAVVALILMIAAVNRFYFLTRFGPTATTYSHPVFRTTRRAGGSPRAAYDTEDTHRIQYRFARFVRLEWVMVMVTLACSALLTQLMPARHMRHLEHLKSSEHHSGHLPTDTAPTAMPPSTQR</sequence>
<evidence type="ECO:0000313" key="9">
    <source>
        <dbReference type="EMBL" id="VUZ84601.1"/>
    </source>
</evidence>
<dbReference type="PANTHER" id="PTHR34820">
    <property type="entry name" value="INNER MEMBRANE PROTEIN YEBZ"/>
    <property type="match status" value="1"/>
</dbReference>